<dbReference type="Gene3D" id="6.10.250.2860">
    <property type="match status" value="1"/>
</dbReference>
<comment type="caution">
    <text evidence="9">The sequence shown here is derived from an EMBL/GenBank/DDBJ whole genome shotgun (WGS) entry which is preliminary data.</text>
</comment>
<feature type="coiled-coil region" evidence="7">
    <location>
        <begin position="335"/>
        <end position="372"/>
    </location>
</feature>
<dbReference type="GO" id="GO:0005737">
    <property type="term" value="C:cytoplasm"/>
    <property type="evidence" value="ECO:0007669"/>
    <property type="project" value="UniProtKB-SubCell"/>
</dbReference>
<evidence type="ECO:0000256" key="4">
    <source>
        <dbReference type="ARBA" id="ARBA00022842"/>
    </source>
</evidence>
<dbReference type="InterPro" id="IPR030394">
    <property type="entry name" value="G_HFLX_dom"/>
</dbReference>
<dbReference type="GO" id="GO:0003924">
    <property type="term" value="F:GTPase activity"/>
    <property type="evidence" value="ECO:0007669"/>
    <property type="project" value="UniProtKB-UniRule"/>
</dbReference>
<accession>A0A7C4ZGB3</accession>
<dbReference type="PRINTS" id="PR00326">
    <property type="entry name" value="GTP1OBG"/>
</dbReference>
<comment type="function">
    <text evidence="6">GTPase that associates with the 50S ribosomal subunit and may have a role during protein synthesis or ribosome biogenesis.</text>
</comment>
<dbReference type="InterPro" id="IPR042108">
    <property type="entry name" value="GTPase_HflX_N_sf"/>
</dbReference>
<evidence type="ECO:0000256" key="5">
    <source>
        <dbReference type="ARBA" id="ARBA00023134"/>
    </source>
</evidence>
<evidence type="ECO:0000256" key="1">
    <source>
        <dbReference type="ARBA" id="ARBA00022490"/>
    </source>
</evidence>
<dbReference type="InterPro" id="IPR032305">
    <property type="entry name" value="GTP-bd_M"/>
</dbReference>
<dbReference type="Gene3D" id="3.40.50.300">
    <property type="entry name" value="P-loop containing nucleotide triphosphate hydrolases"/>
    <property type="match status" value="1"/>
</dbReference>
<dbReference type="InterPro" id="IPR027417">
    <property type="entry name" value="P-loop_NTPase"/>
</dbReference>
<gene>
    <name evidence="6 9" type="primary">hflX</name>
    <name evidence="9" type="ORF">ENK37_00575</name>
</gene>
<evidence type="ECO:0000256" key="7">
    <source>
        <dbReference type="SAM" id="Coils"/>
    </source>
</evidence>
<keyword evidence="1 6" id="KW-0963">Cytoplasm</keyword>
<dbReference type="PANTHER" id="PTHR10229">
    <property type="entry name" value="GTP-BINDING PROTEIN HFLX"/>
    <property type="match status" value="1"/>
</dbReference>
<keyword evidence="5 6" id="KW-0342">GTP-binding</keyword>
<dbReference type="Pfam" id="PF13167">
    <property type="entry name" value="GTP-bdg_N"/>
    <property type="match status" value="1"/>
</dbReference>
<dbReference type="FunFam" id="3.40.50.11060:FF:000001">
    <property type="entry name" value="GTPase HflX"/>
    <property type="match status" value="1"/>
</dbReference>
<proteinExistence type="inferred from homology"/>
<name>A0A7C4ZGB3_9DEIN</name>
<evidence type="ECO:0000256" key="3">
    <source>
        <dbReference type="ARBA" id="ARBA00022741"/>
    </source>
</evidence>
<dbReference type="PANTHER" id="PTHR10229:SF0">
    <property type="entry name" value="GTP-BINDING PROTEIN 6-RELATED"/>
    <property type="match status" value="1"/>
</dbReference>
<dbReference type="NCBIfam" id="TIGR03156">
    <property type="entry name" value="GTP_HflX"/>
    <property type="match status" value="1"/>
</dbReference>
<comment type="subunit">
    <text evidence="6">Monomer. Associates with the 50S ribosomal subunit.</text>
</comment>
<protein>
    <recommendedName>
        <fullName evidence="6">GTPase HflX</fullName>
    </recommendedName>
    <alternativeName>
        <fullName evidence="6">GTP-binding protein HflX</fullName>
    </alternativeName>
</protein>
<dbReference type="InterPro" id="IPR016496">
    <property type="entry name" value="GTPase_HflX"/>
</dbReference>
<dbReference type="EMBL" id="DRPZ01000016">
    <property type="protein sequence ID" value="HGY08541.1"/>
    <property type="molecule type" value="Genomic_DNA"/>
</dbReference>
<evidence type="ECO:0000256" key="6">
    <source>
        <dbReference type="HAMAP-Rule" id="MF_00900"/>
    </source>
</evidence>
<reference evidence="9" key="1">
    <citation type="journal article" date="2020" name="mSystems">
        <title>Genome- and Community-Level Interaction Insights into Carbon Utilization and Element Cycling Functions of Hydrothermarchaeota in Hydrothermal Sediment.</title>
        <authorList>
            <person name="Zhou Z."/>
            <person name="Liu Y."/>
            <person name="Xu W."/>
            <person name="Pan J."/>
            <person name="Luo Z.H."/>
            <person name="Li M."/>
        </authorList>
    </citation>
    <scope>NUCLEOTIDE SEQUENCE [LARGE SCALE GENOMIC DNA]</scope>
    <source>
        <strain evidence="9">HyVt-570</strain>
    </source>
</reference>
<keyword evidence="4" id="KW-0460">Magnesium</keyword>
<evidence type="ECO:0000313" key="9">
    <source>
        <dbReference type="EMBL" id="HGY08541.1"/>
    </source>
</evidence>
<dbReference type="InterPro" id="IPR006073">
    <property type="entry name" value="GTP-bd"/>
</dbReference>
<sequence length="554" mass="61434">MNKLYGNVQGLKPSLKKKLGNLYRRRVPADRLYTAELARTLAELSEEAGRPLSLLLARNGQMRAVAVGDAAELPVPEHAYLESRLSGYRIVHTHLGPGGLSAPDLSTLFLHRYDSIVALEVEEGRPALAHLAHLVPPHAEEEDWHVYPARPWDRYLTWDYGTVLAALEEELARQADLRELEDGAGERVILVGVDEGQGPGAELRLDELAELARTTGGVVVHRELVYRPSLDPRYAIGRGKLDELTQVAYHENAGTLIFGIDLTPAQAGAIEQATQLKVLDRTQLILDIFARHARTPQAEAQVELAQLRYLLPRLVGKGKELSRLGGGIGTRGPGETKLEVDRRRINERIHRLKREIERIAKQRREARKARKRNRVPVVAIVGYTNAGKTTLLRALTRKGDDGENKLFATLRPLTRRGYLPGYGEVLFTDTVGFIRDMPPALLTAFRATLEELFEADLVLHVVDASAEGALDHHRVVEDLLQEMGLEAPTLVVINKADRADPFDRMQLEEQLGGAVVSALKGTGVEALQSRIARSLVARGRPAQPWAQYDLRPMG</sequence>
<dbReference type="Pfam" id="PF16360">
    <property type="entry name" value="GTP-bdg_M"/>
    <property type="match status" value="1"/>
</dbReference>
<dbReference type="GO" id="GO:0043022">
    <property type="term" value="F:ribosome binding"/>
    <property type="evidence" value="ECO:0007669"/>
    <property type="project" value="TreeGrafter"/>
</dbReference>
<evidence type="ECO:0000259" key="8">
    <source>
        <dbReference type="PROSITE" id="PS51705"/>
    </source>
</evidence>
<comment type="similarity">
    <text evidence="6">Belongs to the TRAFAC class OBG-HflX-like GTPase superfamily. HflX GTPase family.</text>
</comment>
<evidence type="ECO:0000256" key="2">
    <source>
        <dbReference type="ARBA" id="ARBA00022723"/>
    </source>
</evidence>
<dbReference type="Proteomes" id="UP000885759">
    <property type="component" value="Unassembled WGS sequence"/>
</dbReference>
<keyword evidence="7" id="KW-0175">Coiled coil</keyword>
<dbReference type="InterPro" id="IPR025121">
    <property type="entry name" value="GTPase_HflX_N"/>
</dbReference>
<dbReference type="CDD" id="cd01878">
    <property type="entry name" value="HflX"/>
    <property type="match status" value="1"/>
</dbReference>
<keyword evidence="2" id="KW-0479">Metal-binding</keyword>
<dbReference type="AlphaFoldDB" id="A0A7C4ZGB3"/>
<keyword evidence="3 6" id="KW-0547">Nucleotide-binding</keyword>
<organism evidence="9">
    <name type="scientific">Oceanithermus profundus</name>
    <dbReference type="NCBI Taxonomy" id="187137"/>
    <lineage>
        <taxon>Bacteria</taxon>
        <taxon>Thermotogati</taxon>
        <taxon>Deinococcota</taxon>
        <taxon>Deinococci</taxon>
        <taxon>Thermales</taxon>
        <taxon>Thermaceae</taxon>
        <taxon>Oceanithermus</taxon>
    </lineage>
</organism>
<comment type="subcellular location">
    <subcellularLocation>
        <location evidence="6">Cytoplasm</location>
    </subcellularLocation>
    <text evidence="6">May associate with membranes.</text>
</comment>
<dbReference type="HAMAP" id="MF_00900">
    <property type="entry name" value="GTPase_HflX"/>
    <property type="match status" value="1"/>
</dbReference>
<dbReference type="PROSITE" id="PS51705">
    <property type="entry name" value="G_HFLX"/>
    <property type="match status" value="1"/>
</dbReference>
<dbReference type="Gene3D" id="3.40.50.11060">
    <property type="entry name" value="GTPase HflX, N-terminal domain"/>
    <property type="match status" value="1"/>
</dbReference>
<dbReference type="GO" id="GO:0046872">
    <property type="term" value="F:metal ion binding"/>
    <property type="evidence" value="ECO:0007669"/>
    <property type="project" value="UniProtKB-KW"/>
</dbReference>
<dbReference type="SUPFAM" id="SSF52540">
    <property type="entry name" value="P-loop containing nucleoside triphosphate hydrolases"/>
    <property type="match status" value="1"/>
</dbReference>
<dbReference type="Pfam" id="PF01926">
    <property type="entry name" value="MMR_HSR1"/>
    <property type="match status" value="1"/>
</dbReference>
<dbReference type="GO" id="GO:0005525">
    <property type="term" value="F:GTP binding"/>
    <property type="evidence" value="ECO:0007669"/>
    <property type="project" value="UniProtKB-UniRule"/>
</dbReference>
<feature type="domain" description="Hflx-type G" evidence="8">
    <location>
        <begin position="376"/>
        <end position="539"/>
    </location>
</feature>